<accession>A0A7S3NMM8</accession>
<evidence type="ECO:0008006" key="3">
    <source>
        <dbReference type="Google" id="ProtNLM"/>
    </source>
</evidence>
<dbReference type="EMBL" id="HBIJ01016308">
    <property type="protein sequence ID" value="CAE0370106.1"/>
    <property type="molecule type" value="Transcribed_RNA"/>
</dbReference>
<keyword evidence="1" id="KW-0732">Signal</keyword>
<name>A0A7S3NMM8_9STRA</name>
<dbReference type="InterPro" id="IPR011990">
    <property type="entry name" value="TPR-like_helical_dom_sf"/>
</dbReference>
<dbReference type="SUPFAM" id="SSF48452">
    <property type="entry name" value="TPR-like"/>
    <property type="match status" value="1"/>
</dbReference>
<dbReference type="AlphaFoldDB" id="A0A7S3NMM8"/>
<dbReference type="Gene3D" id="1.25.40.10">
    <property type="entry name" value="Tetratricopeptide repeat domain"/>
    <property type="match status" value="1"/>
</dbReference>
<protein>
    <recommendedName>
        <fullName evidence="3">Procollagen-proline 3-dioxygenase</fullName>
    </recommendedName>
</protein>
<proteinExistence type="predicted"/>
<reference evidence="2" key="1">
    <citation type="submission" date="2021-01" db="EMBL/GenBank/DDBJ databases">
        <authorList>
            <person name="Corre E."/>
            <person name="Pelletier E."/>
            <person name="Niang G."/>
            <person name="Scheremetjew M."/>
            <person name="Finn R."/>
            <person name="Kale V."/>
            <person name="Holt S."/>
            <person name="Cochrane G."/>
            <person name="Meng A."/>
            <person name="Brown T."/>
            <person name="Cohen L."/>
        </authorList>
    </citation>
    <scope>NUCLEOTIDE SEQUENCE</scope>
    <source>
        <strain evidence="2">CCMP1510</strain>
    </source>
</reference>
<evidence type="ECO:0000313" key="2">
    <source>
        <dbReference type="EMBL" id="CAE0370106.1"/>
    </source>
</evidence>
<evidence type="ECO:0000256" key="1">
    <source>
        <dbReference type="SAM" id="SignalP"/>
    </source>
</evidence>
<feature type="signal peptide" evidence="1">
    <location>
        <begin position="1"/>
        <end position="15"/>
    </location>
</feature>
<dbReference type="Gene3D" id="2.60.120.620">
    <property type="entry name" value="q2cbj1_9rhob like domain"/>
    <property type="match status" value="1"/>
</dbReference>
<organism evidence="2">
    <name type="scientific">Aureoumbra lagunensis</name>
    <dbReference type="NCBI Taxonomy" id="44058"/>
    <lineage>
        <taxon>Eukaryota</taxon>
        <taxon>Sar</taxon>
        <taxon>Stramenopiles</taxon>
        <taxon>Ochrophyta</taxon>
        <taxon>Pelagophyceae</taxon>
        <taxon>Pelagomonadales</taxon>
        <taxon>Aureoumbra</taxon>
    </lineage>
</organism>
<sequence length="458" mass="51997">MFVLILMLFIAGRNGDEEEERKLLAKGVQSIQNNEEREEGLAILLRAWSKRSKRHDTTIDTEALFWTGWALRRHGLTDELSRVRAANFMKRALLQTPTHGVARFYYGDSLIDIGQIHRGIYEIRRALKDEPDNFDASAKSKLLRAEALARLRISREESFYQNDLMPASSNLHSKAFIHLWDAVVGDPAALRSNTFKIIEYLAERRETSLWFPLGNRTPATAIEYAVVTSLQPLVESFLSNVSSSLKKRRSLLGVEIWARHQHVDKGVVSHYDFDISAQRHSANSVTADHLPAASSILFLSDYGGATFVLDHENNNSAFVFPRYNRFAIFEGTRLHGVLPVNIDSSCSSFPDNDDDEVKYPQTGARITLLINWWYHRPTLPQCASMPTNLFGYAHMAATSIPVKRVANDDPQRRRCISQLNLFDDDSNFGHDTFYHVPCPEDQFYHPAFFSSSSSVATI</sequence>
<feature type="chain" id="PRO_5030975389" description="Procollagen-proline 3-dioxygenase" evidence="1">
    <location>
        <begin position="16"/>
        <end position="458"/>
    </location>
</feature>
<gene>
    <name evidence="2" type="ORF">ALAG00032_LOCUS10870</name>
</gene>